<dbReference type="GO" id="GO:0032787">
    <property type="term" value="P:monocarboxylic acid metabolic process"/>
    <property type="evidence" value="ECO:0007669"/>
    <property type="project" value="UniProtKB-ARBA"/>
</dbReference>
<dbReference type="FunFam" id="3.40.50.720:FF:000084">
    <property type="entry name" value="Short-chain dehydrogenase reductase"/>
    <property type="match status" value="1"/>
</dbReference>
<dbReference type="Pfam" id="PF13561">
    <property type="entry name" value="adh_short_C2"/>
    <property type="match status" value="1"/>
</dbReference>
<dbReference type="PROSITE" id="PS00061">
    <property type="entry name" value="ADH_SHORT"/>
    <property type="match status" value="1"/>
</dbReference>
<gene>
    <name evidence="2" type="ORF">LX81_02599</name>
</gene>
<sequence length="264" mass="27846">MDLQIKGKTALITGGSGGLGFAAARLLHAEGVSLTLTDLDADALERAASELGDDVATHAADLTDTAQIGALADKLREAGGCDILVHAAGVTGEKGDPLEMTDEEYHRVWETNFLSAVRLARAMVPQMAEKGWGRMVCVTSENAVQPYVEEAVYNTAKAALLNFTKGLAQAYAGKGVLINTVSPAFIETPMTDGMMEKRAEQLGVSRDEAIESFLKEERPFLKIGRRGRADEVAPAIALLCSSIASFTSGSAWRVDGGAVGAMNT</sequence>
<name>A0A2W7N4L0_9RHOB</name>
<dbReference type="Proteomes" id="UP000248916">
    <property type="component" value="Unassembled WGS sequence"/>
</dbReference>
<comment type="caution">
    <text evidence="2">The sequence shown here is derived from an EMBL/GenBank/DDBJ whole genome shotgun (WGS) entry which is preliminary data.</text>
</comment>
<dbReference type="OrthoDB" id="9793325at2"/>
<accession>A0A2W7N4L0</accession>
<dbReference type="InterPro" id="IPR002347">
    <property type="entry name" value="SDR_fam"/>
</dbReference>
<dbReference type="InterPro" id="IPR050259">
    <property type="entry name" value="SDR"/>
</dbReference>
<dbReference type="SUPFAM" id="SSF51735">
    <property type="entry name" value="NAD(P)-binding Rossmann-fold domains"/>
    <property type="match status" value="1"/>
</dbReference>
<evidence type="ECO:0000313" key="2">
    <source>
        <dbReference type="EMBL" id="PZX15011.1"/>
    </source>
</evidence>
<organism evidence="2 3">
    <name type="scientific">Palleronia aestuarii</name>
    <dbReference type="NCBI Taxonomy" id="568105"/>
    <lineage>
        <taxon>Bacteria</taxon>
        <taxon>Pseudomonadati</taxon>
        <taxon>Pseudomonadota</taxon>
        <taxon>Alphaproteobacteria</taxon>
        <taxon>Rhodobacterales</taxon>
        <taxon>Roseobacteraceae</taxon>
        <taxon>Palleronia</taxon>
    </lineage>
</organism>
<dbReference type="AlphaFoldDB" id="A0A2W7N4L0"/>
<dbReference type="PANTHER" id="PTHR42879">
    <property type="entry name" value="3-OXOACYL-(ACYL-CARRIER-PROTEIN) REDUCTASE"/>
    <property type="match status" value="1"/>
</dbReference>
<dbReference type="EMBL" id="QKZL01000011">
    <property type="protein sequence ID" value="PZX15011.1"/>
    <property type="molecule type" value="Genomic_DNA"/>
</dbReference>
<dbReference type="PRINTS" id="PR00080">
    <property type="entry name" value="SDRFAMILY"/>
</dbReference>
<dbReference type="PRINTS" id="PR00081">
    <property type="entry name" value="GDHRDH"/>
</dbReference>
<dbReference type="InterPro" id="IPR020904">
    <property type="entry name" value="Sc_DH/Rdtase_CS"/>
</dbReference>
<dbReference type="Gene3D" id="3.40.50.720">
    <property type="entry name" value="NAD(P)-binding Rossmann-like Domain"/>
    <property type="match status" value="1"/>
</dbReference>
<reference evidence="2 3" key="1">
    <citation type="submission" date="2018-06" db="EMBL/GenBank/DDBJ databases">
        <title>Genomic Encyclopedia of Archaeal and Bacterial Type Strains, Phase II (KMG-II): from individual species to whole genera.</title>
        <authorList>
            <person name="Goeker M."/>
        </authorList>
    </citation>
    <scope>NUCLEOTIDE SEQUENCE [LARGE SCALE GENOMIC DNA]</scope>
    <source>
        <strain evidence="2 3">DSM 22009</strain>
    </source>
</reference>
<protein>
    <submittedName>
        <fullName evidence="2">NAD(P)-dependent dehydrogenase (Short-subunit alcohol dehydrogenase family)</fullName>
    </submittedName>
</protein>
<dbReference type="InterPro" id="IPR036291">
    <property type="entry name" value="NAD(P)-bd_dom_sf"/>
</dbReference>
<evidence type="ECO:0000313" key="3">
    <source>
        <dbReference type="Proteomes" id="UP000248916"/>
    </source>
</evidence>
<comment type="similarity">
    <text evidence="1">Belongs to the short-chain dehydrogenases/reductases (SDR) family.</text>
</comment>
<keyword evidence="3" id="KW-1185">Reference proteome</keyword>
<proteinExistence type="inferred from homology"/>
<evidence type="ECO:0000256" key="1">
    <source>
        <dbReference type="ARBA" id="ARBA00006484"/>
    </source>
</evidence>
<dbReference type="RefSeq" id="WP_111537731.1">
    <property type="nucleotide sequence ID" value="NZ_QKZL01000011.1"/>
</dbReference>